<dbReference type="Proteomes" id="UP000186769">
    <property type="component" value="Unassembled WGS sequence"/>
</dbReference>
<proteinExistence type="predicted"/>
<dbReference type="EMBL" id="MSKW01000010">
    <property type="protein sequence ID" value="OLO77956.1"/>
    <property type="molecule type" value="Genomic_DNA"/>
</dbReference>
<gene>
    <name evidence="1" type="ORF">BKH15_05045</name>
</gene>
<dbReference type="RefSeq" id="WP_075414449.1">
    <property type="nucleotide sequence ID" value="NZ_MSKW01000010.1"/>
</dbReference>
<comment type="caution">
    <text evidence="1">The sequence shown here is derived from an EMBL/GenBank/DDBJ whole genome shotgun (WGS) entry which is preliminary data.</text>
</comment>
<dbReference type="AlphaFoldDB" id="A0A1Q8XC96"/>
<organism evidence="1 2">
    <name type="scientific">Actinomyces oris</name>
    <dbReference type="NCBI Taxonomy" id="544580"/>
    <lineage>
        <taxon>Bacteria</taxon>
        <taxon>Bacillati</taxon>
        <taxon>Actinomycetota</taxon>
        <taxon>Actinomycetes</taxon>
        <taxon>Actinomycetales</taxon>
        <taxon>Actinomycetaceae</taxon>
        <taxon>Actinomyces</taxon>
    </lineage>
</organism>
<sequence>MSAPHPQVGLPDPEDVFDHLRREDGEHVGYIEMSADGRFIPYDRLWVRRGEAMELDEAEAVLDAIGLRLLAEDWLLEDDLQTGEASWTRVRIREIHRDRVIVARAMEDLSATNIAKSVDLIGAIELPLPTTRLRSASCAQPGR</sequence>
<accession>A0A1Q8XC96</accession>
<evidence type="ECO:0000313" key="2">
    <source>
        <dbReference type="Proteomes" id="UP000186769"/>
    </source>
</evidence>
<name>A0A1Q8XC96_9ACTO</name>
<reference evidence="1 2" key="1">
    <citation type="submission" date="2016-12" db="EMBL/GenBank/DDBJ databases">
        <title>Genomic comparison of strains in the 'Actinomyces naeslundii' group.</title>
        <authorList>
            <person name="Mughal S.R."/>
            <person name="Do T."/>
            <person name="Gilbert S.C."/>
            <person name="Witherden E.A."/>
            <person name="Didelot X."/>
            <person name="Beighton D."/>
        </authorList>
    </citation>
    <scope>NUCLEOTIDE SEQUENCE [LARGE SCALE GENOMIC DNA]</scope>
    <source>
        <strain evidence="1 2">G53E</strain>
    </source>
</reference>
<protein>
    <submittedName>
        <fullName evidence="1">Serine/threonine protein phosphatase</fullName>
    </submittedName>
</protein>
<evidence type="ECO:0000313" key="1">
    <source>
        <dbReference type="EMBL" id="OLO77956.1"/>
    </source>
</evidence>